<reference evidence="2 3" key="1">
    <citation type="submission" date="2019-12" db="EMBL/GenBank/DDBJ databases">
        <title>Lactobacillus hilgardii FLUB.</title>
        <authorList>
            <person name="Gustaw K."/>
        </authorList>
    </citation>
    <scope>NUCLEOTIDE SEQUENCE [LARGE SCALE GENOMIC DNA]</scope>
    <source>
        <strain evidence="2 3">FLUB</strain>
    </source>
</reference>
<dbReference type="AlphaFoldDB" id="A0A6P1E5E0"/>
<name>A0A6P1E5E0_LENHI</name>
<evidence type="ECO:0000256" key="1">
    <source>
        <dbReference type="SAM" id="Phobius"/>
    </source>
</evidence>
<evidence type="ECO:0000313" key="2">
    <source>
        <dbReference type="EMBL" id="QHB50895.1"/>
    </source>
</evidence>
<proteinExistence type="predicted"/>
<dbReference type="GeneID" id="69056925"/>
<dbReference type="Proteomes" id="UP000465035">
    <property type="component" value="Chromosome"/>
</dbReference>
<accession>A0A6P1E5E0</accession>
<keyword evidence="1" id="KW-0472">Membrane</keyword>
<dbReference type="RefSeq" id="WP_003551400.1">
    <property type="nucleotide sequence ID" value="NZ_CABKOL010000106.1"/>
</dbReference>
<dbReference type="SMR" id="A0A6P1E5E0"/>
<feature type="transmembrane region" description="Helical" evidence="1">
    <location>
        <begin position="34"/>
        <end position="52"/>
    </location>
</feature>
<keyword evidence="1" id="KW-0812">Transmembrane</keyword>
<sequence length="61" mass="6802">MIKFFLKLVIGILLVFSTTQLTFSSRLAMFLTVAIINIVALILLSSAIADVIKSYIKKKKL</sequence>
<organism evidence="2 3">
    <name type="scientific">Lentilactobacillus hilgardii</name>
    <name type="common">Lactobacillus hilgardii</name>
    <dbReference type="NCBI Taxonomy" id="1588"/>
    <lineage>
        <taxon>Bacteria</taxon>
        <taxon>Bacillati</taxon>
        <taxon>Bacillota</taxon>
        <taxon>Bacilli</taxon>
        <taxon>Lactobacillales</taxon>
        <taxon>Lactobacillaceae</taxon>
        <taxon>Lentilactobacillus</taxon>
    </lineage>
</organism>
<protein>
    <submittedName>
        <fullName evidence="2">Uncharacterized protein</fullName>
    </submittedName>
</protein>
<gene>
    <name evidence="2" type="ORF">GQR93_00980</name>
</gene>
<keyword evidence="1" id="KW-1133">Transmembrane helix</keyword>
<evidence type="ECO:0000313" key="3">
    <source>
        <dbReference type="Proteomes" id="UP000465035"/>
    </source>
</evidence>
<dbReference type="EMBL" id="CP047121">
    <property type="protein sequence ID" value="QHB50895.1"/>
    <property type="molecule type" value="Genomic_DNA"/>
</dbReference>